<sequence>MLYVPVLRAKHLHLKNVLPWSGGLFIRRILHKSFLVAAILVSQPVFGLFWPPMLIKTPPLIPRADKNYRSITNRDLLGANARTRFDTLRSPKEYFPGCSYEQLLELASTDSSWRPVCLAHEHLIVARAQHDMKRLKEHLEYYTSRQDVTANKIGETRLKAYKDFISHHEWNIYFFLYGPGGSLDPMEVLTMYIAKLRQELQALVGTGETPEPMATSTNYVDRPTLDLLSQHRAYDSDAPPSGTSDRINRPVFDFLGQAAEQELGISLGTPYPEGYEAPTLLPGDLSLALPPNHRHAAESSTHSHDNRNRGKMPMYDDSYQDHYYYGPGDGYHRR</sequence>
<accession>A0A507D1N5</accession>
<name>A0A507D1N5_9FUNG</name>
<gene>
    <name evidence="3" type="ORF">SeMB42_g04088</name>
</gene>
<dbReference type="EMBL" id="QEAN01000158">
    <property type="protein sequence ID" value="TPX45198.1"/>
    <property type="molecule type" value="Genomic_DNA"/>
</dbReference>
<evidence type="ECO:0000256" key="1">
    <source>
        <dbReference type="SAM" id="MobiDB-lite"/>
    </source>
</evidence>
<evidence type="ECO:0000313" key="3">
    <source>
        <dbReference type="EMBL" id="TPX45198.1"/>
    </source>
</evidence>
<dbReference type="AlphaFoldDB" id="A0A507D1N5"/>
<feature type="transmembrane region" description="Helical" evidence="2">
    <location>
        <begin position="34"/>
        <end position="53"/>
    </location>
</feature>
<dbReference type="Proteomes" id="UP000317494">
    <property type="component" value="Unassembled WGS sequence"/>
</dbReference>
<protein>
    <submittedName>
        <fullName evidence="3">Uncharacterized protein</fullName>
    </submittedName>
</protein>
<proteinExistence type="predicted"/>
<keyword evidence="2" id="KW-1133">Transmembrane helix</keyword>
<organism evidence="3 4">
    <name type="scientific">Synchytrium endobioticum</name>
    <dbReference type="NCBI Taxonomy" id="286115"/>
    <lineage>
        <taxon>Eukaryota</taxon>
        <taxon>Fungi</taxon>
        <taxon>Fungi incertae sedis</taxon>
        <taxon>Chytridiomycota</taxon>
        <taxon>Chytridiomycota incertae sedis</taxon>
        <taxon>Chytridiomycetes</taxon>
        <taxon>Synchytriales</taxon>
        <taxon>Synchytriaceae</taxon>
        <taxon>Synchytrium</taxon>
    </lineage>
</organism>
<reference evidence="3 4" key="1">
    <citation type="journal article" date="2019" name="Sci. Rep.">
        <title>Comparative genomics of chytrid fungi reveal insights into the obligate biotrophic and pathogenic lifestyle of Synchytrium endobioticum.</title>
        <authorList>
            <person name="van de Vossenberg B.T.L.H."/>
            <person name="Warris S."/>
            <person name="Nguyen H.D.T."/>
            <person name="van Gent-Pelzer M.P.E."/>
            <person name="Joly D.L."/>
            <person name="van de Geest H.C."/>
            <person name="Bonants P.J.M."/>
            <person name="Smith D.S."/>
            <person name="Levesque C.A."/>
            <person name="van der Lee T.A.J."/>
        </authorList>
    </citation>
    <scope>NUCLEOTIDE SEQUENCE [LARGE SCALE GENOMIC DNA]</scope>
    <source>
        <strain evidence="3 4">MB42</strain>
    </source>
</reference>
<feature type="compositionally biased region" description="Basic and acidic residues" evidence="1">
    <location>
        <begin position="295"/>
        <end position="308"/>
    </location>
</feature>
<keyword evidence="2" id="KW-0472">Membrane</keyword>
<evidence type="ECO:0000313" key="4">
    <source>
        <dbReference type="Proteomes" id="UP000317494"/>
    </source>
</evidence>
<keyword evidence="2" id="KW-0812">Transmembrane</keyword>
<keyword evidence="4" id="KW-1185">Reference proteome</keyword>
<feature type="region of interest" description="Disordered" evidence="1">
    <location>
        <begin position="276"/>
        <end position="319"/>
    </location>
</feature>
<evidence type="ECO:0000256" key="2">
    <source>
        <dbReference type="SAM" id="Phobius"/>
    </source>
</evidence>
<dbReference type="VEuPathDB" id="FungiDB:SeMB42_g04088"/>
<comment type="caution">
    <text evidence="3">The sequence shown here is derived from an EMBL/GenBank/DDBJ whole genome shotgun (WGS) entry which is preliminary data.</text>
</comment>